<keyword evidence="2 3" id="KW-0819">tRNA processing</keyword>
<dbReference type="SUPFAM" id="SSF75169">
    <property type="entry name" value="DsrEFH-like"/>
    <property type="match status" value="1"/>
</dbReference>
<comment type="similarity">
    <text evidence="3">Belongs to the DsrH/TusB family.</text>
</comment>
<dbReference type="InterPro" id="IPR023526">
    <property type="entry name" value="Sulphur_relay_TusB"/>
</dbReference>
<dbReference type="Pfam" id="PF04077">
    <property type="entry name" value="DsrH"/>
    <property type="match status" value="1"/>
</dbReference>
<dbReference type="Proteomes" id="UP000030351">
    <property type="component" value="Unassembled WGS sequence"/>
</dbReference>
<comment type="subunit">
    <text evidence="3">Heterohexamer, formed by a dimer of trimers. The hexameric TusBCD complex contains 2 copies each of TusB, TusC and TusD. The TusBCD complex interacts with TusE.</text>
</comment>
<dbReference type="NCBIfam" id="TIGR03011">
    <property type="entry name" value="sulf_tusB_dsrH"/>
    <property type="match status" value="1"/>
</dbReference>
<comment type="function">
    <text evidence="3">Part of a sulfur-relay system required for 2-thiolation of 5-methylaminomethyl-2-thiouridine (mnm(5)s(2)U) at tRNA wobble positions.</text>
</comment>
<sequence>MLHTLLTSPFKCDVAAMVRLFSAGDDVLLLQDGVLAALAGSHALEILLQAPISLYVLQEDIDARGLSAQISSSAITVSYTDFVALTVKNPQQMAW</sequence>
<comment type="subcellular location">
    <subcellularLocation>
        <location evidence="3">Cytoplasm</location>
    </subcellularLocation>
</comment>
<organism evidence="4 5">
    <name type="scientific">Erwinia typographi</name>
    <dbReference type="NCBI Taxonomy" id="371042"/>
    <lineage>
        <taxon>Bacteria</taxon>
        <taxon>Pseudomonadati</taxon>
        <taxon>Pseudomonadota</taxon>
        <taxon>Gammaproteobacteria</taxon>
        <taxon>Enterobacterales</taxon>
        <taxon>Erwiniaceae</taxon>
        <taxon>Erwinia</taxon>
    </lineage>
</organism>
<dbReference type="AlphaFoldDB" id="A0A0A3YW37"/>
<dbReference type="NCBIfam" id="NF010035">
    <property type="entry name" value="PRK13510.1"/>
    <property type="match status" value="1"/>
</dbReference>
<accession>A0A0A3YW37</accession>
<proteinExistence type="inferred from homology"/>
<evidence type="ECO:0000256" key="2">
    <source>
        <dbReference type="ARBA" id="ARBA00022694"/>
    </source>
</evidence>
<comment type="caution">
    <text evidence="4">The sequence shown here is derived from an EMBL/GenBank/DDBJ whole genome shotgun (WGS) entry which is preliminary data.</text>
</comment>
<evidence type="ECO:0000313" key="5">
    <source>
        <dbReference type="Proteomes" id="UP000030351"/>
    </source>
</evidence>
<keyword evidence="5" id="KW-1185">Reference proteome</keyword>
<keyword evidence="1 3" id="KW-0963">Cytoplasm</keyword>
<dbReference type="GO" id="GO:1990228">
    <property type="term" value="C:sulfurtransferase complex"/>
    <property type="evidence" value="ECO:0007669"/>
    <property type="project" value="TreeGrafter"/>
</dbReference>
<name>A0A0A3YW37_9GAMM</name>
<dbReference type="InterPro" id="IPR007215">
    <property type="entry name" value="Sulphur_relay_TusB/DsrH"/>
</dbReference>
<dbReference type="STRING" id="371042.NG99_17080"/>
<dbReference type="PANTHER" id="PTHR37526">
    <property type="entry name" value="PROTEIN TUSB"/>
    <property type="match status" value="1"/>
</dbReference>
<dbReference type="Gene3D" id="3.40.1260.10">
    <property type="entry name" value="DsrEFH-like"/>
    <property type="match status" value="1"/>
</dbReference>
<dbReference type="eggNOG" id="COG2168">
    <property type="taxonomic scope" value="Bacteria"/>
</dbReference>
<evidence type="ECO:0000313" key="4">
    <source>
        <dbReference type="EMBL" id="KGT91007.1"/>
    </source>
</evidence>
<protein>
    <recommendedName>
        <fullName evidence="3">Protein TusB</fullName>
    </recommendedName>
    <alternativeName>
        <fullName evidence="3">tRNA 2-thiouridine synthesizing protein B</fullName>
    </alternativeName>
</protein>
<dbReference type="HAMAP" id="MF_01564">
    <property type="entry name" value="Thiourid_synth_B"/>
    <property type="match status" value="1"/>
</dbReference>
<dbReference type="EMBL" id="JRUQ01000049">
    <property type="protein sequence ID" value="KGT91007.1"/>
    <property type="molecule type" value="Genomic_DNA"/>
</dbReference>
<dbReference type="OrthoDB" id="9795117at2"/>
<dbReference type="InterPro" id="IPR027396">
    <property type="entry name" value="DsrEFH-like"/>
</dbReference>
<evidence type="ECO:0000256" key="1">
    <source>
        <dbReference type="ARBA" id="ARBA00022490"/>
    </source>
</evidence>
<dbReference type="PANTHER" id="PTHR37526:SF1">
    <property type="entry name" value="PROTEIN TUSB"/>
    <property type="match status" value="1"/>
</dbReference>
<dbReference type="RefSeq" id="WP_034895539.1">
    <property type="nucleotide sequence ID" value="NZ_JRUQ01000049.1"/>
</dbReference>
<dbReference type="GO" id="GO:0002143">
    <property type="term" value="P:tRNA wobble position uridine thiolation"/>
    <property type="evidence" value="ECO:0007669"/>
    <property type="project" value="InterPro"/>
</dbReference>
<gene>
    <name evidence="3" type="primary">tusB</name>
    <name evidence="4" type="ORF">NG99_17080</name>
</gene>
<reference evidence="4 5" key="1">
    <citation type="submission" date="2014-10" db="EMBL/GenBank/DDBJ databases">
        <title>Genome sequence of Erwinia typographi M043b.</title>
        <authorList>
            <person name="Chan K.-G."/>
            <person name="Tan W.-S."/>
        </authorList>
    </citation>
    <scope>NUCLEOTIDE SEQUENCE [LARGE SCALE GENOMIC DNA]</scope>
    <source>
        <strain evidence="4 5">M043b</strain>
    </source>
</reference>
<evidence type="ECO:0000256" key="3">
    <source>
        <dbReference type="HAMAP-Rule" id="MF_01564"/>
    </source>
</evidence>